<feature type="domain" description="Thioredoxin" evidence="2">
    <location>
        <begin position="1"/>
        <end position="117"/>
    </location>
</feature>
<accession>A3ZUL9</accession>
<sequence>MPSNRITWADNYTAAQQQATDSGKPMILYFTGQWCVPCRVMKRQVWADAEVETSVNAQFIPVAIDVNNPDNAELLTRYNIGGAPVTIITDPAGNALRWRAGGIGKTEFLELLQASTPSPAKD</sequence>
<dbReference type="InterPro" id="IPR017937">
    <property type="entry name" value="Thioredoxin_CS"/>
</dbReference>
<organism evidence="3 4">
    <name type="scientific">Blastopirellula marina DSM 3645</name>
    <dbReference type="NCBI Taxonomy" id="314230"/>
    <lineage>
        <taxon>Bacteria</taxon>
        <taxon>Pseudomonadati</taxon>
        <taxon>Planctomycetota</taxon>
        <taxon>Planctomycetia</taxon>
        <taxon>Pirellulales</taxon>
        <taxon>Pirellulaceae</taxon>
        <taxon>Blastopirellula</taxon>
    </lineage>
</organism>
<proteinExistence type="predicted"/>
<dbReference type="GO" id="GO:0015035">
    <property type="term" value="F:protein-disulfide reductase activity"/>
    <property type="evidence" value="ECO:0007669"/>
    <property type="project" value="TreeGrafter"/>
</dbReference>
<reference evidence="3 4" key="1">
    <citation type="submission" date="2006-02" db="EMBL/GenBank/DDBJ databases">
        <authorList>
            <person name="Amann R."/>
            <person name="Ferriera S."/>
            <person name="Johnson J."/>
            <person name="Kravitz S."/>
            <person name="Halpern A."/>
            <person name="Remington K."/>
            <person name="Beeson K."/>
            <person name="Tran B."/>
            <person name="Rogers Y.-H."/>
            <person name="Friedman R."/>
            <person name="Venter J.C."/>
        </authorList>
    </citation>
    <scope>NUCLEOTIDE SEQUENCE [LARGE SCALE GENOMIC DNA]</scope>
    <source>
        <strain evidence="3 4">DSM 3645</strain>
    </source>
</reference>
<gene>
    <name evidence="3" type="ORF">DSM3645_22379</name>
</gene>
<dbReference type="Pfam" id="PF13899">
    <property type="entry name" value="Thioredoxin_7"/>
    <property type="match status" value="1"/>
</dbReference>
<dbReference type="PANTHER" id="PTHR32234">
    <property type="entry name" value="THIOL:DISULFIDE INTERCHANGE PROTEIN DSBD"/>
    <property type="match status" value="1"/>
</dbReference>
<dbReference type="HOGENOM" id="CLU_090389_8_2_0"/>
<dbReference type="SUPFAM" id="SSF52833">
    <property type="entry name" value="Thioredoxin-like"/>
    <property type="match status" value="1"/>
</dbReference>
<evidence type="ECO:0000313" key="3">
    <source>
        <dbReference type="EMBL" id="EAQ79934.1"/>
    </source>
</evidence>
<evidence type="ECO:0000259" key="2">
    <source>
        <dbReference type="PROSITE" id="PS51352"/>
    </source>
</evidence>
<keyword evidence="1" id="KW-0676">Redox-active center</keyword>
<dbReference type="EMBL" id="AANZ01000012">
    <property type="protein sequence ID" value="EAQ79934.1"/>
    <property type="molecule type" value="Genomic_DNA"/>
</dbReference>
<dbReference type="PANTHER" id="PTHR32234:SF0">
    <property type="entry name" value="THIOL:DISULFIDE INTERCHANGE PROTEIN DSBD"/>
    <property type="match status" value="1"/>
</dbReference>
<name>A3ZUL9_9BACT</name>
<evidence type="ECO:0000256" key="1">
    <source>
        <dbReference type="ARBA" id="ARBA00023284"/>
    </source>
</evidence>
<dbReference type="Proteomes" id="UP000004358">
    <property type="component" value="Unassembled WGS sequence"/>
</dbReference>
<dbReference type="GO" id="GO:0045454">
    <property type="term" value="P:cell redox homeostasis"/>
    <property type="evidence" value="ECO:0007669"/>
    <property type="project" value="TreeGrafter"/>
</dbReference>
<dbReference type="eggNOG" id="COG4232">
    <property type="taxonomic scope" value="Bacteria"/>
</dbReference>
<dbReference type="AlphaFoldDB" id="A3ZUL9"/>
<dbReference type="Gene3D" id="3.40.30.10">
    <property type="entry name" value="Glutaredoxin"/>
    <property type="match status" value="1"/>
</dbReference>
<dbReference type="PROSITE" id="PS51352">
    <property type="entry name" value="THIOREDOXIN_2"/>
    <property type="match status" value="1"/>
</dbReference>
<evidence type="ECO:0000313" key="4">
    <source>
        <dbReference type="Proteomes" id="UP000004358"/>
    </source>
</evidence>
<comment type="caution">
    <text evidence="3">The sequence shown here is derived from an EMBL/GenBank/DDBJ whole genome shotgun (WGS) entry which is preliminary data.</text>
</comment>
<dbReference type="PROSITE" id="PS00194">
    <property type="entry name" value="THIOREDOXIN_1"/>
    <property type="match status" value="1"/>
</dbReference>
<protein>
    <submittedName>
        <fullName evidence="3">Probable thiol:disulfide interchange protein</fullName>
    </submittedName>
</protein>
<dbReference type="InterPro" id="IPR013766">
    <property type="entry name" value="Thioredoxin_domain"/>
</dbReference>
<dbReference type="InterPro" id="IPR036249">
    <property type="entry name" value="Thioredoxin-like_sf"/>
</dbReference>
<dbReference type="STRING" id="314230.DSM3645_22379"/>